<dbReference type="SUPFAM" id="SSF50475">
    <property type="entry name" value="FMN-binding split barrel"/>
    <property type="match status" value="1"/>
</dbReference>
<dbReference type="InterPro" id="IPR007396">
    <property type="entry name" value="TR_PAI2-type"/>
</dbReference>
<dbReference type="PANTHER" id="PTHR35802">
    <property type="entry name" value="PROTEASE SYNTHASE AND SPORULATION PROTEIN PAI 2"/>
    <property type="match status" value="1"/>
</dbReference>
<protein>
    <submittedName>
        <fullName evidence="1">Negative transcriptional regulator, PaiB family</fullName>
    </submittedName>
</protein>
<accession>A0A1I6V1S5</accession>
<sequence>MYRPAKSSETDHETLIGMMRRIGVATLVTPTPEGIHATQVPVLIREDNGRGMILAAHVARANPHWRGGASTQSLAIFQGPHAYMSPQWYPSKQESGKVVPTWLYVSIHAHGRLTAIEDASWLKQQIEELTNVHEAGRETPWKVSDAPESYIASLSRGIVGLEFAVERLEATWKLNEEENLADLDGTQRGLEGGGPAAIELAEEIARRKLL</sequence>
<dbReference type="EMBL" id="FOZW01000009">
    <property type="protein sequence ID" value="SFT07624.1"/>
    <property type="molecule type" value="Genomic_DNA"/>
</dbReference>
<dbReference type="STRING" id="311180.SAMN04488050_109227"/>
<organism evidence="1 2">
    <name type="scientific">Alloyangia pacifica</name>
    <dbReference type="NCBI Taxonomy" id="311180"/>
    <lineage>
        <taxon>Bacteria</taxon>
        <taxon>Pseudomonadati</taxon>
        <taxon>Pseudomonadota</taxon>
        <taxon>Alphaproteobacteria</taxon>
        <taxon>Rhodobacterales</taxon>
        <taxon>Roseobacteraceae</taxon>
        <taxon>Alloyangia</taxon>
    </lineage>
</organism>
<dbReference type="PIRSF" id="PIRSF010372">
    <property type="entry name" value="PaiB"/>
    <property type="match status" value="1"/>
</dbReference>
<dbReference type="PANTHER" id="PTHR35802:SF1">
    <property type="entry name" value="PROTEASE SYNTHASE AND SPORULATION PROTEIN PAI 2"/>
    <property type="match status" value="1"/>
</dbReference>
<evidence type="ECO:0000313" key="1">
    <source>
        <dbReference type="EMBL" id="SFT07624.1"/>
    </source>
</evidence>
<gene>
    <name evidence="1" type="ORF">SAMN04488050_109227</name>
</gene>
<keyword evidence="2" id="KW-1185">Reference proteome</keyword>
<proteinExistence type="predicted"/>
<dbReference type="AlphaFoldDB" id="A0A1I6V1S5"/>
<reference evidence="2" key="1">
    <citation type="submission" date="2016-10" db="EMBL/GenBank/DDBJ databases">
        <authorList>
            <person name="Varghese N."/>
            <person name="Submissions S."/>
        </authorList>
    </citation>
    <scope>NUCLEOTIDE SEQUENCE [LARGE SCALE GENOMIC DNA]</scope>
    <source>
        <strain evidence="2">DSM 26894</strain>
    </source>
</reference>
<evidence type="ECO:0000313" key="2">
    <source>
        <dbReference type="Proteomes" id="UP000199392"/>
    </source>
</evidence>
<dbReference type="RefSeq" id="WP_092431284.1">
    <property type="nucleotide sequence ID" value="NZ_FNCL01000029.1"/>
</dbReference>
<name>A0A1I6V1S5_9RHOB</name>
<dbReference type="Gene3D" id="2.30.110.10">
    <property type="entry name" value="Electron Transport, Fmn-binding Protein, Chain A"/>
    <property type="match status" value="1"/>
</dbReference>
<dbReference type="Pfam" id="PF04299">
    <property type="entry name" value="FMN_bind_2"/>
    <property type="match status" value="1"/>
</dbReference>
<dbReference type="Proteomes" id="UP000199392">
    <property type="component" value="Unassembled WGS sequence"/>
</dbReference>
<dbReference type="OrthoDB" id="9794948at2"/>
<dbReference type="InterPro" id="IPR012349">
    <property type="entry name" value="Split_barrel_FMN-bd"/>
</dbReference>